<protein>
    <recommendedName>
        <fullName evidence="8">Lysine-specific metallo-endopeptidase domain-containing protein</fullName>
    </recommendedName>
</protein>
<keyword evidence="5" id="KW-0378">Hydrolase</keyword>
<dbReference type="AlphaFoldDB" id="A0A0D2KJY4"/>
<dbReference type="SUPFAM" id="SSF55486">
    <property type="entry name" value="Metalloproteases ('zincins'), catalytic domain"/>
    <property type="match status" value="1"/>
</dbReference>
<evidence type="ECO:0000256" key="3">
    <source>
        <dbReference type="ARBA" id="ARBA00022670"/>
    </source>
</evidence>
<dbReference type="GO" id="GO:0004222">
    <property type="term" value="F:metalloendopeptidase activity"/>
    <property type="evidence" value="ECO:0007669"/>
    <property type="project" value="InterPro"/>
</dbReference>
<evidence type="ECO:0000256" key="1">
    <source>
        <dbReference type="ARBA" id="ARBA00001947"/>
    </source>
</evidence>
<dbReference type="OrthoDB" id="412874at2759"/>
<keyword evidence="6" id="KW-0862">Zinc</keyword>
<dbReference type="SMART" id="SM01351">
    <property type="entry name" value="Aspzincin_M35"/>
    <property type="match status" value="1"/>
</dbReference>
<dbReference type="Gene3D" id="2.60.40.2970">
    <property type="match status" value="1"/>
</dbReference>
<dbReference type="Proteomes" id="UP000054270">
    <property type="component" value="Unassembled WGS sequence"/>
</dbReference>
<evidence type="ECO:0000256" key="6">
    <source>
        <dbReference type="ARBA" id="ARBA00022833"/>
    </source>
</evidence>
<accession>A0A0D2KJY4</accession>
<keyword evidence="3" id="KW-0645">Protease</keyword>
<proteinExistence type="inferred from homology"/>
<keyword evidence="10" id="KW-1185">Reference proteome</keyword>
<keyword evidence="4" id="KW-0479">Metal-binding</keyword>
<dbReference type="GO" id="GO:0006508">
    <property type="term" value="P:proteolysis"/>
    <property type="evidence" value="ECO:0007669"/>
    <property type="project" value="UniProtKB-KW"/>
</dbReference>
<dbReference type="PANTHER" id="PTHR37016:SF3">
    <property type="entry name" value="NEUTRAL PROTEASE 2-RELATED"/>
    <property type="match status" value="1"/>
</dbReference>
<evidence type="ECO:0000256" key="2">
    <source>
        <dbReference type="ARBA" id="ARBA00010279"/>
    </source>
</evidence>
<dbReference type="OMA" id="DCACEES"/>
<comment type="similarity">
    <text evidence="2">Belongs to the peptidase M35 family.</text>
</comment>
<keyword evidence="7" id="KW-0482">Metalloprotease</keyword>
<evidence type="ECO:0000313" key="10">
    <source>
        <dbReference type="Proteomes" id="UP000054270"/>
    </source>
</evidence>
<evidence type="ECO:0000313" key="9">
    <source>
        <dbReference type="EMBL" id="KJA14972.1"/>
    </source>
</evidence>
<feature type="non-terminal residue" evidence="9">
    <location>
        <position position="1"/>
    </location>
</feature>
<gene>
    <name evidence="9" type="ORF">HYPSUDRAFT_149751</name>
</gene>
<sequence>ITNVGKDSMTLMKDPRGLLSPFPTNKFIFTNDKDKTAHPKFIGTQVKYAPSVTTPDSYTSLSPGESLQVMHDLSKAYDFSELPPGPYNVTGNYTFYQVNKTGVIWHITPDSTSGKRPDITTTLSTGPLFINCTDSQEQDLVAAAQVAQGYAASASLYASSVSGWTSRYSTWFGLYSKSRHSLVTSQFSAISGSNFSTFTYDCSCTMSNVYAYVYPNDFGRVYLCGAFWQAPMNGTDSKGGTLVHETSHFVVNAGGTEDYAYGQSSCKLYSLLYPSEAVKNADSHEYFAENNPPLA</sequence>
<dbReference type="InterPro" id="IPR050414">
    <property type="entry name" value="Fungal_M35_metalloproteases"/>
</dbReference>
<dbReference type="GO" id="GO:0046872">
    <property type="term" value="F:metal ion binding"/>
    <property type="evidence" value="ECO:0007669"/>
    <property type="project" value="UniProtKB-KW"/>
</dbReference>
<evidence type="ECO:0000256" key="4">
    <source>
        <dbReference type="ARBA" id="ARBA00022723"/>
    </source>
</evidence>
<dbReference type="STRING" id="945553.A0A0D2KJY4"/>
<dbReference type="PANTHER" id="PTHR37016">
    <property type="match status" value="1"/>
</dbReference>
<dbReference type="Pfam" id="PF14521">
    <property type="entry name" value="Aspzincin_M35"/>
    <property type="match status" value="1"/>
</dbReference>
<name>A0A0D2KJY4_HYPSF</name>
<evidence type="ECO:0000259" key="8">
    <source>
        <dbReference type="SMART" id="SM01351"/>
    </source>
</evidence>
<evidence type="ECO:0000256" key="5">
    <source>
        <dbReference type="ARBA" id="ARBA00022801"/>
    </source>
</evidence>
<comment type="cofactor">
    <cofactor evidence="1">
        <name>Zn(2+)</name>
        <dbReference type="ChEBI" id="CHEBI:29105"/>
    </cofactor>
</comment>
<evidence type="ECO:0000256" key="7">
    <source>
        <dbReference type="ARBA" id="ARBA00023049"/>
    </source>
</evidence>
<dbReference type="Gene3D" id="3.40.390.10">
    <property type="entry name" value="Collagenase (Catalytic Domain)"/>
    <property type="match status" value="1"/>
</dbReference>
<organism evidence="9 10">
    <name type="scientific">Hypholoma sublateritium (strain FD-334 SS-4)</name>
    <dbReference type="NCBI Taxonomy" id="945553"/>
    <lineage>
        <taxon>Eukaryota</taxon>
        <taxon>Fungi</taxon>
        <taxon>Dikarya</taxon>
        <taxon>Basidiomycota</taxon>
        <taxon>Agaricomycotina</taxon>
        <taxon>Agaricomycetes</taxon>
        <taxon>Agaricomycetidae</taxon>
        <taxon>Agaricales</taxon>
        <taxon>Agaricineae</taxon>
        <taxon>Strophariaceae</taxon>
        <taxon>Hypholoma</taxon>
    </lineage>
</organism>
<reference evidence="10" key="1">
    <citation type="submission" date="2014-04" db="EMBL/GenBank/DDBJ databases">
        <title>Evolutionary Origins and Diversification of the Mycorrhizal Mutualists.</title>
        <authorList>
            <consortium name="DOE Joint Genome Institute"/>
            <consortium name="Mycorrhizal Genomics Consortium"/>
            <person name="Kohler A."/>
            <person name="Kuo A."/>
            <person name="Nagy L.G."/>
            <person name="Floudas D."/>
            <person name="Copeland A."/>
            <person name="Barry K.W."/>
            <person name="Cichocki N."/>
            <person name="Veneault-Fourrey C."/>
            <person name="LaButti K."/>
            <person name="Lindquist E.A."/>
            <person name="Lipzen A."/>
            <person name="Lundell T."/>
            <person name="Morin E."/>
            <person name="Murat C."/>
            <person name="Riley R."/>
            <person name="Ohm R."/>
            <person name="Sun H."/>
            <person name="Tunlid A."/>
            <person name="Henrissat B."/>
            <person name="Grigoriev I.V."/>
            <person name="Hibbett D.S."/>
            <person name="Martin F."/>
        </authorList>
    </citation>
    <scope>NUCLEOTIDE SEQUENCE [LARGE SCALE GENOMIC DNA]</scope>
    <source>
        <strain evidence="10">FD-334 SS-4</strain>
    </source>
</reference>
<dbReference type="InterPro" id="IPR024079">
    <property type="entry name" value="MetalloPept_cat_dom_sf"/>
</dbReference>
<feature type="domain" description="Lysine-specific metallo-endopeptidase" evidence="8">
    <location>
        <begin position="159"/>
        <end position="289"/>
    </location>
</feature>
<dbReference type="InterPro" id="IPR029463">
    <property type="entry name" value="Lys_MEP"/>
</dbReference>
<dbReference type="EMBL" id="KN817659">
    <property type="protein sequence ID" value="KJA14972.1"/>
    <property type="molecule type" value="Genomic_DNA"/>
</dbReference>